<sequence>MAAVRDSEDGGGEVARSRGRRTRGGAGRWRWVERDALPPLAVSRCRLESGKFPYRFHPYGTGTRLFEMGLQLHLRAEPKRGRPSTGLFELGLQLHLRAEPKRGRAGTGLFELVNYRIWWEDRLRHAGTRLFEMLQAEPKRRPGTGLFELGLQLHLRAEPKRGRPGTGLFELGLQLHLWAEPKGDRPSKGLFELGLQLHLWAEPKREAKQIEAADCSRTKSENEGKNERSVQKQESIRSKNKGV</sequence>
<feature type="region of interest" description="Disordered" evidence="1">
    <location>
        <begin position="1"/>
        <end position="21"/>
    </location>
</feature>
<organism evidence="2">
    <name type="scientific">Oryza sativa subsp. japonica</name>
    <name type="common">Rice</name>
    <dbReference type="NCBI Taxonomy" id="39947"/>
    <lineage>
        <taxon>Eukaryota</taxon>
        <taxon>Viridiplantae</taxon>
        <taxon>Streptophyta</taxon>
        <taxon>Embryophyta</taxon>
        <taxon>Tracheophyta</taxon>
        <taxon>Spermatophyta</taxon>
        <taxon>Magnoliopsida</taxon>
        <taxon>Liliopsida</taxon>
        <taxon>Poales</taxon>
        <taxon>Poaceae</taxon>
        <taxon>BOP clade</taxon>
        <taxon>Oryzoideae</taxon>
        <taxon>Oryzeae</taxon>
        <taxon>Oryzinae</taxon>
        <taxon>Oryza</taxon>
        <taxon>Oryza sativa</taxon>
    </lineage>
</organism>
<evidence type="ECO:0000256" key="1">
    <source>
        <dbReference type="SAM" id="MobiDB-lite"/>
    </source>
</evidence>
<reference evidence="2" key="2">
    <citation type="submission" date="2005-04" db="EMBL/GenBank/DDBJ databases">
        <authorList>
            <person name="Buell C.R."/>
            <person name="Wing R.A."/>
            <person name="McCombie W.A."/>
            <person name="Ouyang S."/>
        </authorList>
    </citation>
    <scope>NUCLEOTIDE SEQUENCE</scope>
</reference>
<feature type="compositionally biased region" description="Basic and acidic residues" evidence="1">
    <location>
        <begin position="210"/>
        <end position="237"/>
    </location>
</feature>
<dbReference type="EMBL" id="DP000011">
    <property type="protein sequence ID" value="ABA96572.1"/>
    <property type="molecule type" value="Genomic_DNA"/>
</dbReference>
<proteinExistence type="predicted"/>
<reference evidence="2" key="3">
    <citation type="submission" date="2006-01" db="EMBL/GenBank/DDBJ databases">
        <authorList>
            <person name="Buell R."/>
        </authorList>
    </citation>
    <scope>NUCLEOTIDE SEQUENCE</scope>
</reference>
<feature type="region of interest" description="Disordered" evidence="1">
    <location>
        <begin position="210"/>
        <end position="243"/>
    </location>
</feature>
<name>Q2QX26_ORYSJ</name>
<protein>
    <submittedName>
        <fullName evidence="2">Uncharacterized protein</fullName>
    </submittedName>
</protein>
<gene>
    <name evidence="2" type="ordered locus">LOC_Os12g07400</name>
</gene>
<dbReference type="AlphaFoldDB" id="Q2QX26"/>
<reference evidence="2" key="1">
    <citation type="journal article" date="2005" name="BMC Biol.">
        <title>The sequence of rice chromosomes 11 and 12, rich in disease resistance genes and recent gene duplications.</title>
        <authorList>
            <consortium name="The rice chromosomes 11 and 12 sequencing consortia"/>
        </authorList>
    </citation>
    <scope>NUCLEOTIDE SEQUENCE [LARGE SCALE GENOMIC DNA]</scope>
</reference>
<accession>Q2QX26</accession>
<evidence type="ECO:0000313" key="2">
    <source>
        <dbReference type="EMBL" id="ABA96572.1"/>
    </source>
</evidence>